<dbReference type="InterPro" id="IPR000631">
    <property type="entry name" value="CARKD"/>
</dbReference>
<protein>
    <submittedName>
        <fullName evidence="2">NAD(P)H-hydrate dehydratase</fullName>
    </submittedName>
</protein>
<feature type="non-terminal residue" evidence="2">
    <location>
        <position position="1"/>
    </location>
</feature>
<dbReference type="AlphaFoldDB" id="A0A2M7EAX0"/>
<proteinExistence type="predicted"/>
<gene>
    <name evidence="2" type="ORF">COS09_02495</name>
</gene>
<dbReference type="PROSITE" id="PS51383">
    <property type="entry name" value="YJEF_C_3"/>
    <property type="match status" value="1"/>
</dbReference>
<accession>A0A2M7EAX0</accession>
<sequence length="38" mass="4002">QAAAFINGRAGELAGKKLGESMTATDLIEEIPNVLPKF</sequence>
<reference evidence="3" key="1">
    <citation type="submission" date="2017-09" db="EMBL/GenBank/DDBJ databases">
        <title>Depth-based differentiation of microbial function through sediment-hosted aquifers and enrichment of novel symbionts in the deep terrestrial subsurface.</title>
        <authorList>
            <person name="Probst A.J."/>
            <person name="Ladd B."/>
            <person name="Jarett J.K."/>
            <person name="Geller-Mcgrath D.E."/>
            <person name="Sieber C.M.K."/>
            <person name="Emerson J.B."/>
            <person name="Anantharaman K."/>
            <person name="Thomas B.C."/>
            <person name="Malmstrom R."/>
            <person name="Stieglmeier M."/>
            <person name="Klingl A."/>
            <person name="Woyke T."/>
            <person name="Ryan C.M."/>
            <person name="Banfield J.F."/>
        </authorList>
    </citation>
    <scope>NUCLEOTIDE SEQUENCE [LARGE SCALE GENOMIC DNA]</scope>
</reference>
<evidence type="ECO:0000313" key="3">
    <source>
        <dbReference type="Proteomes" id="UP000230766"/>
    </source>
</evidence>
<dbReference type="InterPro" id="IPR029056">
    <property type="entry name" value="Ribokinase-like"/>
</dbReference>
<dbReference type="Gene3D" id="3.40.1190.20">
    <property type="match status" value="1"/>
</dbReference>
<dbReference type="Proteomes" id="UP000230766">
    <property type="component" value="Unassembled WGS sequence"/>
</dbReference>
<organism evidence="2 3">
    <name type="scientific">Candidatus Nealsonbacteria bacterium CG01_land_8_20_14_3_00_12</name>
    <dbReference type="NCBI Taxonomy" id="1974697"/>
    <lineage>
        <taxon>Bacteria</taxon>
        <taxon>Candidatus Nealsoniibacteriota</taxon>
    </lineage>
</organism>
<evidence type="ECO:0000259" key="1">
    <source>
        <dbReference type="PROSITE" id="PS51383"/>
    </source>
</evidence>
<comment type="caution">
    <text evidence="2">The sequence shown here is derived from an EMBL/GenBank/DDBJ whole genome shotgun (WGS) entry which is preliminary data.</text>
</comment>
<dbReference type="GO" id="GO:0016836">
    <property type="term" value="F:hydro-lyase activity"/>
    <property type="evidence" value="ECO:0007669"/>
    <property type="project" value="InterPro"/>
</dbReference>
<dbReference type="EMBL" id="PETJ01000066">
    <property type="protein sequence ID" value="PIV64892.1"/>
    <property type="molecule type" value="Genomic_DNA"/>
</dbReference>
<feature type="domain" description="YjeF C-terminal" evidence="1">
    <location>
        <begin position="1"/>
        <end position="38"/>
    </location>
</feature>
<name>A0A2M7EAX0_9BACT</name>
<evidence type="ECO:0000313" key="2">
    <source>
        <dbReference type="EMBL" id="PIV64892.1"/>
    </source>
</evidence>